<dbReference type="RefSeq" id="WP_109429882.1">
    <property type="nucleotide sequence ID" value="NZ_MPDK01000004.1"/>
</dbReference>
<dbReference type="Proteomes" id="UP000245380">
    <property type="component" value="Unassembled WGS sequence"/>
</dbReference>
<evidence type="ECO:0000256" key="1">
    <source>
        <dbReference type="SAM" id="Phobius"/>
    </source>
</evidence>
<proteinExistence type="predicted"/>
<evidence type="ECO:0000313" key="3">
    <source>
        <dbReference type="Proteomes" id="UP000245380"/>
    </source>
</evidence>
<feature type="transmembrane region" description="Helical" evidence="1">
    <location>
        <begin position="7"/>
        <end position="31"/>
    </location>
</feature>
<keyword evidence="1" id="KW-1133">Transmembrane helix</keyword>
<keyword evidence="3" id="KW-1185">Reference proteome</keyword>
<gene>
    <name evidence="2" type="ORF">BM613_03950</name>
</gene>
<reference evidence="2 3" key="1">
    <citation type="submission" date="2016-11" db="EMBL/GenBank/DDBJ databases">
        <title>Comparative genomics of Acidibacillus ferroxidans species.</title>
        <authorList>
            <person name="Oliveira G."/>
            <person name="Nunes G."/>
            <person name="Oliveira R."/>
            <person name="Araujo F."/>
            <person name="Salim A."/>
            <person name="Scholte L."/>
            <person name="Morais D."/>
            <person name="Nancucheo I."/>
            <person name="Johnson D.B."/>
            <person name="Grail B."/>
            <person name="Bittencourt J."/>
            <person name="Valadares R."/>
        </authorList>
    </citation>
    <scope>NUCLEOTIDE SEQUENCE [LARGE SCALE GENOMIC DNA]</scope>
    <source>
        <strain evidence="2 3">Y002</strain>
    </source>
</reference>
<dbReference type="AlphaFoldDB" id="A0A2U3DAS6"/>
<dbReference type="EMBL" id="MPDK01000004">
    <property type="protein sequence ID" value="PWI58379.1"/>
    <property type="molecule type" value="Genomic_DNA"/>
</dbReference>
<accession>A0A2U3DAS6</accession>
<name>A0A2U3DAS6_SULT2</name>
<comment type="caution">
    <text evidence="2">The sequence shown here is derived from an EMBL/GenBank/DDBJ whole genome shotgun (WGS) entry which is preliminary data.</text>
</comment>
<organism evidence="2 3">
    <name type="scientific">Sulfoacidibacillus thermotolerans</name>
    <name type="common">Acidibacillus sulfuroxidans</name>
    <dbReference type="NCBI Taxonomy" id="1765684"/>
    <lineage>
        <taxon>Bacteria</taxon>
        <taxon>Bacillati</taxon>
        <taxon>Bacillota</taxon>
        <taxon>Bacilli</taxon>
        <taxon>Bacillales</taxon>
        <taxon>Alicyclobacillaceae</taxon>
        <taxon>Sulfoacidibacillus</taxon>
    </lineage>
</organism>
<keyword evidence="1" id="KW-0472">Membrane</keyword>
<protein>
    <submittedName>
        <fullName evidence="2">Uncharacterized protein</fullName>
    </submittedName>
</protein>
<feature type="transmembrane region" description="Helical" evidence="1">
    <location>
        <begin position="87"/>
        <end position="109"/>
    </location>
</feature>
<evidence type="ECO:0000313" key="2">
    <source>
        <dbReference type="EMBL" id="PWI58379.1"/>
    </source>
</evidence>
<keyword evidence="1" id="KW-0812">Transmembrane</keyword>
<feature type="transmembrane region" description="Helical" evidence="1">
    <location>
        <begin position="37"/>
        <end position="57"/>
    </location>
</feature>
<sequence>MAVLQAIFIRVAIGFSIAAVGTLVSLVTGNWRIEYDWFGMLGMILLGAASIPLFTTSSRKYISTQRKIAKEPLHDAVQIQNGNEIHLAVTLFLIGAINFLVPIIIYYGFHPK</sequence>